<feature type="region of interest" description="Disordered" evidence="16">
    <location>
        <begin position="99"/>
        <end position="133"/>
    </location>
</feature>
<dbReference type="GO" id="GO:0046872">
    <property type="term" value="F:metal ion binding"/>
    <property type="evidence" value="ECO:0007669"/>
    <property type="project" value="UniProtKB-UniRule"/>
</dbReference>
<dbReference type="SMART" id="SM00747">
    <property type="entry name" value="CFEM"/>
    <property type="match status" value="1"/>
</dbReference>
<evidence type="ECO:0000256" key="8">
    <source>
        <dbReference type="ARBA" id="ARBA00022723"/>
    </source>
</evidence>
<evidence type="ECO:0000256" key="16">
    <source>
        <dbReference type="SAM" id="MobiDB-lite"/>
    </source>
</evidence>
<name>A0A0D2BIZ1_9EURO</name>
<dbReference type="PANTHER" id="PTHR37928:SF2">
    <property type="entry name" value="GPI ANCHORED CFEM DOMAIN PROTEIN (AFU_ORTHOLOGUE AFUA_6G10580)"/>
    <property type="match status" value="1"/>
</dbReference>
<feature type="disulfide bond" evidence="15">
    <location>
        <begin position="46"/>
        <end position="53"/>
    </location>
</feature>
<keyword evidence="5" id="KW-0964">Secreted</keyword>
<dbReference type="AlphaFoldDB" id="A0A0D2BIZ1"/>
<dbReference type="Proteomes" id="UP000053328">
    <property type="component" value="Unassembled WGS sequence"/>
</dbReference>
<organism evidence="19 20">
    <name type="scientific">Exophiala spinifera</name>
    <dbReference type="NCBI Taxonomy" id="91928"/>
    <lineage>
        <taxon>Eukaryota</taxon>
        <taxon>Fungi</taxon>
        <taxon>Dikarya</taxon>
        <taxon>Ascomycota</taxon>
        <taxon>Pezizomycotina</taxon>
        <taxon>Eurotiomycetes</taxon>
        <taxon>Chaetothyriomycetidae</taxon>
        <taxon>Chaetothyriales</taxon>
        <taxon>Herpotrichiellaceae</taxon>
        <taxon>Exophiala</taxon>
    </lineage>
</organism>
<dbReference type="HOGENOM" id="CLU_082461_0_0_1"/>
<keyword evidence="7" id="KW-0336">GPI-anchor</keyword>
<comment type="caution">
    <text evidence="15">Lacks conserved residue(s) required for the propagation of feature annotation.</text>
</comment>
<dbReference type="InterPro" id="IPR008427">
    <property type="entry name" value="Extracellular_membr_CFEM_dom"/>
</dbReference>
<evidence type="ECO:0000256" key="4">
    <source>
        <dbReference type="ARBA" id="ARBA00022475"/>
    </source>
</evidence>
<gene>
    <name evidence="19" type="ORF">PV08_02808</name>
</gene>
<evidence type="ECO:0000256" key="14">
    <source>
        <dbReference type="ARBA" id="ARBA00023288"/>
    </source>
</evidence>
<evidence type="ECO:0000256" key="1">
    <source>
        <dbReference type="ARBA" id="ARBA00004609"/>
    </source>
</evidence>
<evidence type="ECO:0000256" key="9">
    <source>
        <dbReference type="ARBA" id="ARBA00022729"/>
    </source>
</evidence>
<evidence type="ECO:0000256" key="6">
    <source>
        <dbReference type="ARBA" id="ARBA00022617"/>
    </source>
</evidence>
<keyword evidence="10 15" id="KW-0408">Iron</keyword>
<evidence type="ECO:0000256" key="11">
    <source>
        <dbReference type="ARBA" id="ARBA00023136"/>
    </source>
</evidence>
<accession>A0A0D2BIZ1</accession>
<comment type="subcellular location">
    <subcellularLocation>
        <location evidence="1">Cell membrane</location>
        <topology evidence="1">Lipid-anchor</topology>
        <topology evidence="1">GPI-anchor</topology>
    </subcellularLocation>
    <subcellularLocation>
        <location evidence="2">Secreted</location>
    </subcellularLocation>
</comment>
<evidence type="ECO:0000256" key="7">
    <source>
        <dbReference type="ARBA" id="ARBA00022622"/>
    </source>
</evidence>
<evidence type="ECO:0000256" key="13">
    <source>
        <dbReference type="ARBA" id="ARBA00023180"/>
    </source>
</evidence>
<dbReference type="PANTHER" id="PTHR37928">
    <property type="entry name" value="CFEM DOMAIN PROTEIN (AFU_ORTHOLOGUE AFUA_6G14090)"/>
    <property type="match status" value="1"/>
</dbReference>
<feature type="signal peptide" evidence="17">
    <location>
        <begin position="1"/>
        <end position="17"/>
    </location>
</feature>
<keyword evidence="20" id="KW-1185">Reference proteome</keyword>
<evidence type="ECO:0000256" key="3">
    <source>
        <dbReference type="ARBA" id="ARBA00010031"/>
    </source>
</evidence>
<dbReference type="GO" id="GO:0005576">
    <property type="term" value="C:extracellular region"/>
    <property type="evidence" value="ECO:0007669"/>
    <property type="project" value="UniProtKB-SubCell"/>
</dbReference>
<feature type="binding site" description="axial binding residue" evidence="15">
    <location>
        <position position="50"/>
    </location>
    <ligand>
        <name>heme</name>
        <dbReference type="ChEBI" id="CHEBI:30413"/>
    </ligand>
    <ligandPart>
        <name>Fe</name>
        <dbReference type="ChEBI" id="CHEBI:18248"/>
    </ligandPart>
</feature>
<evidence type="ECO:0000313" key="19">
    <source>
        <dbReference type="EMBL" id="KIW18520.1"/>
    </source>
</evidence>
<keyword evidence="8 15" id="KW-0479">Metal-binding</keyword>
<evidence type="ECO:0000259" key="18">
    <source>
        <dbReference type="PROSITE" id="PS52012"/>
    </source>
</evidence>
<keyword evidence="13" id="KW-0325">Glycoprotein</keyword>
<keyword evidence="6 15" id="KW-0349">Heme</keyword>
<feature type="domain" description="CFEM" evidence="18">
    <location>
        <begin position="4"/>
        <end position="115"/>
    </location>
</feature>
<dbReference type="GeneID" id="27329891"/>
<dbReference type="GO" id="GO:0005886">
    <property type="term" value="C:plasma membrane"/>
    <property type="evidence" value="ECO:0007669"/>
    <property type="project" value="UniProtKB-SubCell"/>
</dbReference>
<protein>
    <recommendedName>
        <fullName evidence="18">CFEM domain-containing protein</fullName>
    </recommendedName>
</protein>
<evidence type="ECO:0000256" key="17">
    <source>
        <dbReference type="SAM" id="SignalP"/>
    </source>
</evidence>
<keyword evidence="11" id="KW-0472">Membrane</keyword>
<feature type="compositionally biased region" description="Polar residues" evidence="16">
    <location>
        <begin position="99"/>
        <end position="108"/>
    </location>
</feature>
<dbReference type="OrthoDB" id="4121174at2759"/>
<evidence type="ECO:0000256" key="2">
    <source>
        <dbReference type="ARBA" id="ARBA00004613"/>
    </source>
</evidence>
<dbReference type="Pfam" id="PF05730">
    <property type="entry name" value="CFEM"/>
    <property type="match status" value="1"/>
</dbReference>
<dbReference type="RefSeq" id="XP_016238736.1">
    <property type="nucleotide sequence ID" value="XM_016377166.1"/>
</dbReference>
<feature type="disulfide bond" evidence="15">
    <location>
        <begin position="55"/>
        <end position="88"/>
    </location>
</feature>
<dbReference type="PROSITE" id="PS52012">
    <property type="entry name" value="CFEM"/>
    <property type="match status" value="1"/>
</dbReference>
<keyword evidence="12 15" id="KW-1015">Disulfide bond</keyword>
<dbReference type="STRING" id="91928.A0A0D2BIZ1"/>
<comment type="similarity">
    <text evidence="3">Belongs to the RBT5 family.</text>
</comment>
<feature type="compositionally biased region" description="Low complexity" evidence="16">
    <location>
        <begin position="116"/>
        <end position="133"/>
    </location>
</feature>
<feature type="disulfide bond" evidence="15">
    <location>
        <begin position="32"/>
        <end position="72"/>
    </location>
</feature>
<dbReference type="EMBL" id="KN847493">
    <property type="protein sequence ID" value="KIW18520.1"/>
    <property type="molecule type" value="Genomic_DNA"/>
</dbReference>
<evidence type="ECO:0000256" key="10">
    <source>
        <dbReference type="ARBA" id="ARBA00023004"/>
    </source>
</evidence>
<sequence>MRYVVYIVALVTKLALAIPQVDSSQLSALPPCARDAAAAALGSSGCALSDTTCICNSKAFQDAITTTILQSCSAGDVQAAVAFGQTICGNALGAAAPTTSDSSYTAPTSDADAGAVSTTTVPTTETSTTSVPVDTASAPITTSVSTVPTTMATMWNTSCTTTGTVPTAPGSAPSTYTGAAVETKLGQGILAVLVGVAGAVALV</sequence>
<dbReference type="VEuPathDB" id="FungiDB:PV08_02808"/>
<evidence type="ECO:0000256" key="5">
    <source>
        <dbReference type="ARBA" id="ARBA00022525"/>
    </source>
</evidence>
<evidence type="ECO:0000313" key="20">
    <source>
        <dbReference type="Proteomes" id="UP000053328"/>
    </source>
</evidence>
<dbReference type="InterPro" id="IPR051735">
    <property type="entry name" value="CFEM_domain"/>
</dbReference>
<dbReference type="GO" id="GO:0098552">
    <property type="term" value="C:side of membrane"/>
    <property type="evidence" value="ECO:0007669"/>
    <property type="project" value="UniProtKB-KW"/>
</dbReference>
<keyword evidence="4" id="KW-1003">Cell membrane</keyword>
<evidence type="ECO:0000256" key="12">
    <source>
        <dbReference type="ARBA" id="ARBA00023157"/>
    </source>
</evidence>
<keyword evidence="9 17" id="KW-0732">Signal</keyword>
<proteinExistence type="inferred from homology"/>
<evidence type="ECO:0000256" key="15">
    <source>
        <dbReference type="PROSITE-ProRule" id="PRU01356"/>
    </source>
</evidence>
<reference evidence="19 20" key="1">
    <citation type="submission" date="2015-01" db="EMBL/GenBank/DDBJ databases">
        <title>The Genome Sequence of Exophiala spinifera CBS89968.</title>
        <authorList>
            <consortium name="The Broad Institute Genomics Platform"/>
            <person name="Cuomo C."/>
            <person name="de Hoog S."/>
            <person name="Gorbushina A."/>
            <person name="Stielow B."/>
            <person name="Teixiera M."/>
            <person name="Abouelleil A."/>
            <person name="Chapman S.B."/>
            <person name="Priest M."/>
            <person name="Young S.K."/>
            <person name="Wortman J."/>
            <person name="Nusbaum C."/>
            <person name="Birren B."/>
        </authorList>
    </citation>
    <scope>NUCLEOTIDE SEQUENCE [LARGE SCALE GENOMIC DNA]</scope>
    <source>
        <strain evidence="19 20">CBS 89968</strain>
    </source>
</reference>
<keyword evidence="14" id="KW-0449">Lipoprotein</keyword>
<feature type="chain" id="PRO_5002249868" description="CFEM domain-containing protein" evidence="17">
    <location>
        <begin position="18"/>
        <end position="203"/>
    </location>
</feature>